<dbReference type="Proteomes" id="UP000332933">
    <property type="component" value="Unassembled WGS sequence"/>
</dbReference>
<keyword evidence="4" id="KW-0560">Oxidoreductase</keyword>
<feature type="domain" description="Prolyl 4-hydroxylase alpha subunit" evidence="5">
    <location>
        <begin position="49"/>
        <end position="242"/>
    </location>
</feature>
<dbReference type="EMBL" id="CAADRA010006168">
    <property type="protein sequence ID" value="VFT94142.1"/>
    <property type="molecule type" value="Genomic_DNA"/>
</dbReference>
<evidence type="ECO:0000256" key="3">
    <source>
        <dbReference type="ARBA" id="ARBA00022964"/>
    </source>
</evidence>
<evidence type="ECO:0000256" key="1">
    <source>
        <dbReference type="ARBA" id="ARBA00001961"/>
    </source>
</evidence>
<protein>
    <submittedName>
        <fullName evidence="7">Aste57867_17386 protein</fullName>
    </submittedName>
</protein>
<dbReference type="GO" id="GO:0031418">
    <property type="term" value="F:L-ascorbic acid binding"/>
    <property type="evidence" value="ECO:0007669"/>
    <property type="project" value="UniProtKB-KW"/>
</dbReference>
<name>A0A485L7L0_9STRA</name>
<dbReference type="EMBL" id="VJMH01006147">
    <property type="protein sequence ID" value="KAF0691366.1"/>
    <property type="molecule type" value="Genomic_DNA"/>
</dbReference>
<dbReference type="PANTHER" id="PTHR12907:SF26">
    <property type="entry name" value="HIF PROLYL HYDROXYLASE, ISOFORM C"/>
    <property type="match status" value="1"/>
</dbReference>
<gene>
    <name evidence="7" type="primary">Aste57867_17386</name>
    <name evidence="6" type="ORF">As57867_017326</name>
    <name evidence="7" type="ORF">ASTE57867_17386</name>
</gene>
<reference evidence="7 8" key="1">
    <citation type="submission" date="2019-03" db="EMBL/GenBank/DDBJ databases">
        <authorList>
            <person name="Gaulin E."/>
            <person name="Dumas B."/>
        </authorList>
    </citation>
    <scope>NUCLEOTIDE SEQUENCE [LARGE SCALE GENOMIC DNA]</scope>
    <source>
        <strain evidence="7">CBS 568.67</strain>
    </source>
</reference>
<dbReference type="InterPro" id="IPR051559">
    <property type="entry name" value="HIF_prolyl_hydroxylases"/>
</dbReference>
<keyword evidence="2" id="KW-0847">Vitamin C</keyword>
<keyword evidence="3" id="KW-0223">Dioxygenase</keyword>
<dbReference type="InterPro" id="IPR006620">
    <property type="entry name" value="Pro_4_hyd_alph"/>
</dbReference>
<dbReference type="SUPFAM" id="SSF51197">
    <property type="entry name" value="Clavaminate synthase-like"/>
    <property type="match status" value="1"/>
</dbReference>
<organism evidence="7 8">
    <name type="scientific">Aphanomyces stellatus</name>
    <dbReference type="NCBI Taxonomy" id="120398"/>
    <lineage>
        <taxon>Eukaryota</taxon>
        <taxon>Sar</taxon>
        <taxon>Stramenopiles</taxon>
        <taxon>Oomycota</taxon>
        <taxon>Saprolegniomycetes</taxon>
        <taxon>Saprolegniales</taxon>
        <taxon>Verrucalvaceae</taxon>
        <taxon>Aphanomyces</taxon>
    </lineage>
</organism>
<dbReference type="Gene3D" id="2.60.120.620">
    <property type="entry name" value="q2cbj1_9rhob like domain"/>
    <property type="match status" value="1"/>
</dbReference>
<comment type="cofactor">
    <cofactor evidence="1">
        <name>L-ascorbate</name>
        <dbReference type="ChEBI" id="CHEBI:38290"/>
    </cofactor>
</comment>
<evidence type="ECO:0000313" key="7">
    <source>
        <dbReference type="EMBL" id="VFT94142.1"/>
    </source>
</evidence>
<sequence>MWAVRRPAAAVRRGATRMHTQTAASIVDAELTAWSHRLPPNAGAALMSDGFFVFDNAVAPGLAAALRDEIEAIQGQLYANATHVYVSGRKDPLLLEKKHIHEMELLAVPPKEHPHLQRWFGNTTIRDTLNHVIPPLHAARHMIKVPSSILISLQRLVQVQYNQGDGGCFPMHFDTYGDDGKCLTAILYLNDAWRDGHGGELVLYPFPRPPIVVSPRFNRLVLFSSAQMLHRVLPRCLTTWLYKAGPSNIHAPPPPHSDDGYVRLVGKLCASPFRRHLAKLAYADAWKQSLVESHKDTDAFAAYISSFDAEIRAIDAATQKMLHGFNAKQPNAVPATTQAFLARLAAEFSRDEAASLVPWF</sequence>
<dbReference type="InterPro" id="IPR044862">
    <property type="entry name" value="Pro_4_hyd_alph_FE2OG_OXY"/>
</dbReference>
<reference evidence="6" key="2">
    <citation type="submission" date="2019-06" db="EMBL/GenBank/DDBJ databases">
        <title>Genomics analysis of Aphanomyces spp. identifies a new class of oomycete effector associated with host adaptation.</title>
        <authorList>
            <person name="Gaulin E."/>
        </authorList>
    </citation>
    <scope>NUCLEOTIDE SEQUENCE</scope>
    <source>
        <strain evidence="6">CBS 578.67</strain>
    </source>
</reference>
<dbReference type="OrthoDB" id="76265at2759"/>
<evidence type="ECO:0000256" key="4">
    <source>
        <dbReference type="ARBA" id="ARBA00023002"/>
    </source>
</evidence>
<evidence type="ECO:0000259" key="5">
    <source>
        <dbReference type="SMART" id="SM00702"/>
    </source>
</evidence>
<dbReference type="Pfam" id="PF13640">
    <property type="entry name" value="2OG-FeII_Oxy_3"/>
    <property type="match status" value="1"/>
</dbReference>
<proteinExistence type="predicted"/>
<dbReference type="GO" id="GO:0008198">
    <property type="term" value="F:ferrous iron binding"/>
    <property type="evidence" value="ECO:0007669"/>
    <property type="project" value="TreeGrafter"/>
</dbReference>
<dbReference type="AlphaFoldDB" id="A0A485L7L0"/>
<keyword evidence="8" id="KW-1185">Reference proteome</keyword>
<dbReference type="GO" id="GO:0071456">
    <property type="term" value="P:cellular response to hypoxia"/>
    <property type="evidence" value="ECO:0007669"/>
    <property type="project" value="TreeGrafter"/>
</dbReference>
<evidence type="ECO:0000256" key="2">
    <source>
        <dbReference type="ARBA" id="ARBA00022896"/>
    </source>
</evidence>
<dbReference type="GO" id="GO:0031543">
    <property type="term" value="F:peptidyl-proline dioxygenase activity"/>
    <property type="evidence" value="ECO:0007669"/>
    <property type="project" value="TreeGrafter"/>
</dbReference>
<dbReference type="PANTHER" id="PTHR12907">
    <property type="entry name" value="EGL NINE HOMOLOG-RELATED"/>
    <property type="match status" value="1"/>
</dbReference>
<evidence type="ECO:0000313" key="6">
    <source>
        <dbReference type="EMBL" id="KAF0691366.1"/>
    </source>
</evidence>
<evidence type="ECO:0000313" key="8">
    <source>
        <dbReference type="Proteomes" id="UP000332933"/>
    </source>
</evidence>
<accession>A0A485L7L0</accession>
<dbReference type="SMART" id="SM00702">
    <property type="entry name" value="P4Hc"/>
    <property type="match status" value="1"/>
</dbReference>